<keyword evidence="1" id="KW-0812">Transmembrane</keyword>
<feature type="transmembrane region" description="Helical" evidence="1">
    <location>
        <begin position="132"/>
        <end position="156"/>
    </location>
</feature>
<dbReference type="Proteomes" id="UP000013167">
    <property type="component" value="Unassembled WGS sequence"/>
</dbReference>
<keyword evidence="1" id="KW-1133">Transmembrane helix</keyword>
<comment type="caution">
    <text evidence="2">The sequence shown here is derived from an EMBL/GenBank/DDBJ whole genome shotgun (WGS) entry which is preliminary data.</text>
</comment>
<evidence type="ECO:0000256" key="1">
    <source>
        <dbReference type="SAM" id="Phobius"/>
    </source>
</evidence>
<dbReference type="AlphaFoldDB" id="N0E020"/>
<sequence>MTTRARLWLAFALGLAATTILYAARLGPLEAVLSSRGHGIVSLELAFSRGRFERIIADWGAVGTSAAIDQTWWDFVWIPCYCLALFSAVRLAAVGPGRWVQGALVAVPVAGACDVLENVALLRALHVGPSGLVVPVGSLLAATKFALLVLALLAIVRGLLERRRHHVGNR</sequence>
<protein>
    <submittedName>
        <fullName evidence="2">Uncharacterized protein</fullName>
    </submittedName>
</protein>
<keyword evidence="1" id="KW-0472">Membrane</keyword>
<accession>N0E020</accession>
<dbReference type="RefSeq" id="WP_010849277.1">
    <property type="nucleotide sequence ID" value="NZ_HF570956.1"/>
</dbReference>
<gene>
    <name evidence="2" type="ORF">BN10_130034</name>
</gene>
<organism evidence="2 3">
    <name type="scientific">Phycicoccus elongatus Lp2</name>
    <dbReference type="NCBI Taxonomy" id="1193181"/>
    <lineage>
        <taxon>Bacteria</taxon>
        <taxon>Bacillati</taxon>
        <taxon>Actinomycetota</taxon>
        <taxon>Actinomycetes</taxon>
        <taxon>Micrococcales</taxon>
        <taxon>Intrasporangiaceae</taxon>
        <taxon>Phycicoccus</taxon>
    </lineage>
</organism>
<evidence type="ECO:0000313" key="3">
    <source>
        <dbReference type="Proteomes" id="UP000013167"/>
    </source>
</evidence>
<dbReference type="HOGENOM" id="CLU_1569913_0_0_11"/>
<feature type="transmembrane region" description="Helical" evidence="1">
    <location>
        <begin position="75"/>
        <end position="93"/>
    </location>
</feature>
<name>N0E020_9MICO</name>
<feature type="transmembrane region" description="Helical" evidence="1">
    <location>
        <begin position="105"/>
        <end position="126"/>
    </location>
</feature>
<proteinExistence type="predicted"/>
<evidence type="ECO:0000313" key="2">
    <source>
        <dbReference type="EMBL" id="CCH69020.1"/>
    </source>
</evidence>
<keyword evidence="3" id="KW-1185">Reference proteome</keyword>
<reference evidence="2 3" key="1">
    <citation type="journal article" date="2013" name="ISME J.">
        <title>A metabolic model for members of the genus Tetrasphaera involved in enhanced biological phosphorus removal.</title>
        <authorList>
            <person name="Kristiansen R."/>
            <person name="Nguyen H.T.T."/>
            <person name="Saunders A.M."/>
            <person name="Nielsen J.L."/>
            <person name="Wimmer R."/>
            <person name="Le V.Q."/>
            <person name="McIlroy S.J."/>
            <person name="Petrovski S."/>
            <person name="Seviour R.J."/>
            <person name="Calteau A."/>
            <person name="Nielsen K.L."/>
            <person name="Nielsen P.H."/>
        </authorList>
    </citation>
    <scope>NUCLEOTIDE SEQUENCE [LARGE SCALE GENOMIC DNA]</scope>
    <source>
        <strain evidence="2 3">Lp2</strain>
    </source>
</reference>
<dbReference type="EMBL" id="CAIZ01000035">
    <property type="protein sequence ID" value="CCH69020.1"/>
    <property type="molecule type" value="Genomic_DNA"/>
</dbReference>
<dbReference type="OrthoDB" id="9794076at2"/>